<dbReference type="GO" id="GO:0015288">
    <property type="term" value="F:porin activity"/>
    <property type="evidence" value="ECO:0007669"/>
    <property type="project" value="TreeGrafter"/>
</dbReference>
<keyword evidence="5" id="KW-0812">Transmembrane</keyword>
<dbReference type="OrthoDB" id="9805659at2"/>
<evidence type="ECO:0000256" key="5">
    <source>
        <dbReference type="ARBA" id="ARBA00022692"/>
    </source>
</evidence>
<keyword evidence="3" id="KW-0813">Transport</keyword>
<comment type="subcellular location">
    <subcellularLocation>
        <location evidence="1">Cell outer membrane</location>
    </subcellularLocation>
</comment>
<gene>
    <name evidence="9" type="ordered locus">Emin_0120</name>
</gene>
<comment type="similarity">
    <text evidence="2">Belongs to the outer membrane factor (OMF) (TC 1.B.17) family.</text>
</comment>
<dbReference type="Proteomes" id="UP000001029">
    <property type="component" value="Chromosome"/>
</dbReference>
<dbReference type="SUPFAM" id="SSF56954">
    <property type="entry name" value="Outer membrane efflux proteins (OEP)"/>
    <property type="match status" value="1"/>
</dbReference>
<keyword evidence="7" id="KW-0998">Cell outer membrane</keyword>
<evidence type="ECO:0000256" key="3">
    <source>
        <dbReference type="ARBA" id="ARBA00022448"/>
    </source>
</evidence>
<keyword evidence="4" id="KW-1134">Transmembrane beta strand</keyword>
<dbReference type="HOGENOM" id="CLU_012817_10_6_0"/>
<dbReference type="InterPro" id="IPR051906">
    <property type="entry name" value="TolC-like"/>
</dbReference>
<reference evidence="9 10" key="1">
    <citation type="journal article" date="2009" name="Appl. Environ. Microbiol.">
        <title>Genomic analysis of 'Elusimicrobium minutum,' the first cultivated representative of the phylum 'Elusimicrobia' (formerly termite group 1).</title>
        <authorList>
            <person name="Herlemann D.P.R."/>
            <person name="Geissinger O."/>
            <person name="Ikeda-Ohtsubo W."/>
            <person name="Kunin V."/>
            <person name="Sun H."/>
            <person name="Lapidus A."/>
            <person name="Hugenholtz P."/>
            <person name="Brune A."/>
        </authorList>
    </citation>
    <scope>NUCLEOTIDE SEQUENCE [LARGE SCALE GENOMIC DNA]</scope>
    <source>
        <strain evidence="9 10">Pei191</strain>
    </source>
</reference>
<evidence type="ECO:0000256" key="7">
    <source>
        <dbReference type="ARBA" id="ARBA00023237"/>
    </source>
</evidence>
<dbReference type="PANTHER" id="PTHR30026">
    <property type="entry name" value="OUTER MEMBRANE PROTEIN TOLC"/>
    <property type="match status" value="1"/>
</dbReference>
<dbReference type="PANTHER" id="PTHR30026:SF20">
    <property type="entry name" value="OUTER MEMBRANE PROTEIN TOLC"/>
    <property type="match status" value="1"/>
</dbReference>
<evidence type="ECO:0000313" key="10">
    <source>
        <dbReference type="Proteomes" id="UP000001029"/>
    </source>
</evidence>
<evidence type="ECO:0000313" key="9">
    <source>
        <dbReference type="EMBL" id="ACC97686.1"/>
    </source>
</evidence>
<organism evidence="9 10">
    <name type="scientific">Elusimicrobium minutum (strain Pei191)</name>
    <dbReference type="NCBI Taxonomy" id="445932"/>
    <lineage>
        <taxon>Bacteria</taxon>
        <taxon>Pseudomonadati</taxon>
        <taxon>Elusimicrobiota</taxon>
        <taxon>Elusimicrobia</taxon>
        <taxon>Elusimicrobiales</taxon>
        <taxon>Elusimicrobiaceae</taxon>
        <taxon>Elusimicrobium</taxon>
    </lineage>
</organism>
<evidence type="ECO:0000256" key="6">
    <source>
        <dbReference type="ARBA" id="ARBA00023136"/>
    </source>
</evidence>
<dbReference type="GO" id="GO:1990281">
    <property type="term" value="C:efflux pump complex"/>
    <property type="evidence" value="ECO:0007669"/>
    <property type="project" value="TreeGrafter"/>
</dbReference>
<keyword evidence="6" id="KW-0472">Membrane</keyword>
<dbReference type="GO" id="GO:0015562">
    <property type="term" value="F:efflux transmembrane transporter activity"/>
    <property type="evidence" value="ECO:0007669"/>
    <property type="project" value="InterPro"/>
</dbReference>
<dbReference type="InterPro" id="IPR003423">
    <property type="entry name" value="OMP_efflux"/>
</dbReference>
<evidence type="ECO:0000256" key="2">
    <source>
        <dbReference type="ARBA" id="ARBA00007613"/>
    </source>
</evidence>
<evidence type="ECO:0000256" key="4">
    <source>
        <dbReference type="ARBA" id="ARBA00022452"/>
    </source>
</evidence>
<dbReference type="RefSeq" id="WP_012414301.1">
    <property type="nucleotide sequence ID" value="NC_010644.1"/>
</dbReference>
<protein>
    <submittedName>
        <fullName evidence="9">Outer membrane efflux protein</fullName>
    </submittedName>
</protein>
<keyword evidence="10" id="KW-1185">Reference proteome</keyword>
<dbReference type="AlphaFoldDB" id="B2KAZ0"/>
<proteinExistence type="inferred from homology"/>
<dbReference type="Gene3D" id="1.20.1600.10">
    <property type="entry name" value="Outer membrane efflux proteins (OEP)"/>
    <property type="match status" value="1"/>
</dbReference>
<name>B2KAZ0_ELUMP</name>
<sequence length="448" mass="50711">MKKALLIVTIICSSMSSYTSEYSKLFVSTNTEGRTITIEEAVAEALNRNISVKNAMITRDIYNSQVTQFRSYMLPKVSVSGTYTRNLEKPAFIVSGQKMEVGENNTFTGGVDAEWVLWSGGRVRSNVKSAKINADIGEYNLRSVKDQIEKTVIEMCYSIILSSAVTKVQQGQLDIATQNLHEMKLKYQKGLSSNLDLLAQEVSVANIKPLVIAAKNDFELGNLYLRQLLNMDPEEDLTLTWNIWDVRIPEVKKLEELYDLAAEYRSDLIISRLRVKTAQQQVKSARSEHFPQLAAFANKYYNAQTENGFPQHSNDYYWTSSVGLRISMSIFEGFRINSAVKQKQLGLEQAEADYEDLQKSVRIAIKAAWLRLGEAKERMLTVERVIEQSQQNVESMKKRYRAGLASRLELDDSVVALTNAQLQYAQAVYDGFTALADLKFTVGYEVRK</sequence>
<dbReference type="EMBL" id="CP001055">
    <property type="protein sequence ID" value="ACC97686.1"/>
    <property type="molecule type" value="Genomic_DNA"/>
</dbReference>
<feature type="coiled-coil region" evidence="8">
    <location>
        <begin position="340"/>
        <end position="399"/>
    </location>
</feature>
<accession>B2KAZ0</accession>
<dbReference type="STRING" id="445932.Emin_0120"/>
<evidence type="ECO:0000256" key="1">
    <source>
        <dbReference type="ARBA" id="ARBA00004442"/>
    </source>
</evidence>
<dbReference type="KEGG" id="emi:Emin_0120"/>
<evidence type="ECO:0000256" key="8">
    <source>
        <dbReference type="SAM" id="Coils"/>
    </source>
</evidence>
<keyword evidence="8" id="KW-0175">Coiled coil</keyword>
<dbReference type="GO" id="GO:0009279">
    <property type="term" value="C:cell outer membrane"/>
    <property type="evidence" value="ECO:0007669"/>
    <property type="project" value="UniProtKB-SubCell"/>
</dbReference>
<dbReference type="Pfam" id="PF02321">
    <property type="entry name" value="OEP"/>
    <property type="match status" value="2"/>
</dbReference>